<proteinExistence type="predicted"/>
<dbReference type="Proteomes" id="UP000807306">
    <property type="component" value="Unassembled WGS sequence"/>
</dbReference>
<evidence type="ECO:0000313" key="1">
    <source>
        <dbReference type="EMBL" id="KAF9523337.1"/>
    </source>
</evidence>
<sequence length="152" mass="17097">MHLNDVLDFRSQSWRIVDLLIPPLPSEASENEAGQANSSDLFQPWLSALRECCRTTLRKLTFVGATSSYDASGALFLGDDKVLDTHAVVSSLASSGLPLPRSPSGNLPDLYSDGQLLKAGDEREERGWWSLRYQQVFREFQRRDSIMFDDDE</sequence>
<dbReference type="EMBL" id="MU157920">
    <property type="protein sequence ID" value="KAF9523337.1"/>
    <property type="molecule type" value="Genomic_DNA"/>
</dbReference>
<accession>A0A9P6JJJ9</accession>
<comment type="caution">
    <text evidence="1">The sequence shown here is derived from an EMBL/GenBank/DDBJ whole genome shotgun (WGS) entry which is preliminary data.</text>
</comment>
<gene>
    <name evidence="1" type="ORF">CPB83DRAFT_695123</name>
</gene>
<protein>
    <submittedName>
        <fullName evidence="1">Uncharacterized protein</fullName>
    </submittedName>
</protein>
<dbReference type="AlphaFoldDB" id="A0A9P6JJJ9"/>
<organism evidence="1 2">
    <name type="scientific">Crepidotus variabilis</name>
    <dbReference type="NCBI Taxonomy" id="179855"/>
    <lineage>
        <taxon>Eukaryota</taxon>
        <taxon>Fungi</taxon>
        <taxon>Dikarya</taxon>
        <taxon>Basidiomycota</taxon>
        <taxon>Agaricomycotina</taxon>
        <taxon>Agaricomycetes</taxon>
        <taxon>Agaricomycetidae</taxon>
        <taxon>Agaricales</taxon>
        <taxon>Agaricineae</taxon>
        <taxon>Crepidotaceae</taxon>
        <taxon>Crepidotus</taxon>
    </lineage>
</organism>
<keyword evidence="2" id="KW-1185">Reference proteome</keyword>
<evidence type="ECO:0000313" key="2">
    <source>
        <dbReference type="Proteomes" id="UP000807306"/>
    </source>
</evidence>
<name>A0A9P6JJJ9_9AGAR</name>
<dbReference type="OrthoDB" id="1716625at2759"/>
<reference evidence="1" key="1">
    <citation type="submission" date="2020-11" db="EMBL/GenBank/DDBJ databases">
        <authorList>
            <consortium name="DOE Joint Genome Institute"/>
            <person name="Ahrendt S."/>
            <person name="Riley R."/>
            <person name="Andreopoulos W."/>
            <person name="Labutti K."/>
            <person name="Pangilinan J."/>
            <person name="Ruiz-Duenas F.J."/>
            <person name="Barrasa J.M."/>
            <person name="Sanchez-Garcia M."/>
            <person name="Camarero S."/>
            <person name="Miyauchi S."/>
            <person name="Serrano A."/>
            <person name="Linde D."/>
            <person name="Babiker R."/>
            <person name="Drula E."/>
            <person name="Ayuso-Fernandez I."/>
            <person name="Pacheco R."/>
            <person name="Padilla G."/>
            <person name="Ferreira P."/>
            <person name="Barriuso J."/>
            <person name="Kellner H."/>
            <person name="Castanera R."/>
            <person name="Alfaro M."/>
            <person name="Ramirez L."/>
            <person name="Pisabarro A.G."/>
            <person name="Kuo A."/>
            <person name="Tritt A."/>
            <person name="Lipzen A."/>
            <person name="He G."/>
            <person name="Yan M."/>
            <person name="Ng V."/>
            <person name="Cullen D."/>
            <person name="Martin F."/>
            <person name="Rosso M.-N."/>
            <person name="Henrissat B."/>
            <person name="Hibbett D."/>
            <person name="Martinez A.T."/>
            <person name="Grigoriev I.V."/>
        </authorList>
    </citation>
    <scope>NUCLEOTIDE SEQUENCE</scope>
    <source>
        <strain evidence="1">CBS 506.95</strain>
    </source>
</reference>